<sequence length="252" mass="27997">MKNFRPFLLLLSVSLFASVSHAADMEVGTLLMSGEWRQDVGSYGVPKQFEKILPAKWPGDQWVSLDLKENSLEIRPASSKEKMPDWLKKITAQIPTKDHPSNFELETMDESDGLQYLRVPGVQFKPGKHPIYVFKNGTGILQPQLDYQYRLELNGVQFGMRVQNGLKGKNGAAYGEGATYFIEYDGKKFEYALGYFGWDSRVGAISDIDGDGFPDFIIAINGSNSSGRFVLLSSTAKPGKNAPTASLHNWGC</sequence>
<proteinExistence type="predicted"/>
<organism evidence="2 3">
    <name type="scientific">Undibacterium umbellatum</name>
    <dbReference type="NCBI Taxonomy" id="2762300"/>
    <lineage>
        <taxon>Bacteria</taxon>
        <taxon>Pseudomonadati</taxon>
        <taxon>Pseudomonadota</taxon>
        <taxon>Betaproteobacteria</taxon>
        <taxon>Burkholderiales</taxon>
        <taxon>Oxalobacteraceae</taxon>
        <taxon>Undibacterium</taxon>
    </lineage>
</organism>
<feature type="signal peptide" evidence="1">
    <location>
        <begin position="1"/>
        <end position="22"/>
    </location>
</feature>
<dbReference type="EMBL" id="JACOFX010000035">
    <property type="protein sequence ID" value="MBC3911444.1"/>
    <property type="molecule type" value="Genomic_DNA"/>
</dbReference>
<dbReference type="RefSeq" id="WP_186957155.1">
    <property type="nucleotide sequence ID" value="NZ_JACOFX010000035.1"/>
</dbReference>
<accession>A0ABR6ZID9</accession>
<feature type="chain" id="PRO_5046072691" evidence="1">
    <location>
        <begin position="23"/>
        <end position="252"/>
    </location>
</feature>
<evidence type="ECO:0000256" key="1">
    <source>
        <dbReference type="SAM" id="SignalP"/>
    </source>
</evidence>
<dbReference type="Proteomes" id="UP000646911">
    <property type="component" value="Unassembled WGS sequence"/>
</dbReference>
<keyword evidence="3" id="KW-1185">Reference proteome</keyword>
<dbReference type="SUPFAM" id="SSF69318">
    <property type="entry name" value="Integrin alpha N-terminal domain"/>
    <property type="match status" value="1"/>
</dbReference>
<reference evidence="2 3" key="1">
    <citation type="submission" date="2020-08" db="EMBL/GenBank/DDBJ databases">
        <title>Novel species isolated from subtropical streams in China.</title>
        <authorList>
            <person name="Lu H."/>
        </authorList>
    </citation>
    <scope>NUCLEOTIDE SEQUENCE [LARGE SCALE GENOMIC DNA]</scope>
    <source>
        <strain evidence="2 3">NL8W</strain>
    </source>
</reference>
<protein>
    <submittedName>
        <fullName evidence="2">FG-GAP repeat protein</fullName>
    </submittedName>
</protein>
<name>A0ABR6ZID9_9BURK</name>
<evidence type="ECO:0000313" key="3">
    <source>
        <dbReference type="Proteomes" id="UP000646911"/>
    </source>
</evidence>
<comment type="caution">
    <text evidence="2">The sequence shown here is derived from an EMBL/GenBank/DDBJ whole genome shotgun (WGS) entry which is preliminary data.</text>
</comment>
<keyword evidence="1" id="KW-0732">Signal</keyword>
<evidence type="ECO:0000313" key="2">
    <source>
        <dbReference type="EMBL" id="MBC3911444.1"/>
    </source>
</evidence>
<gene>
    <name evidence="2" type="ORF">H8L47_28165</name>
</gene>
<dbReference type="InterPro" id="IPR028994">
    <property type="entry name" value="Integrin_alpha_N"/>
</dbReference>